<dbReference type="RefSeq" id="WP_091369834.1">
    <property type="nucleotide sequence ID" value="NZ_LT629740.1"/>
</dbReference>
<protein>
    <submittedName>
        <fullName evidence="1">Uncharacterized protein</fullName>
    </submittedName>
</protein>
<organism evidence="1 2">
    <name type="scientific">Mucilaginibacter mallensis</name>
    <dbReference type="NCBI Taxonomy" id="652787"/>
    <lineage>
        <taxon>Bacteria</taxon>
        <taxon>Pseudomonadati</taxon>
        <taxon>Bacteroidota</taxon>
        <taxon>Sphingobacteriia</taxon>
        <taxon>Sphingobacteriales</taxon>
        <taxon>Sphingobacteriaceae</taxon>
        <taxon>Mucilaginibacter</taxon>
    </lineage>
</organism>
<evidence type="ECO:0000313" key="2">
    <source>
        <dbReference type="Proteomes" id="UP000199679"/>
    </source>
</evidence>
<dbReference type="AlphaFoldDB" id="A0A1H1R9Q3"/>
<dbReference type="Proteomes" id="UP000199679">
    <property type="component" value="Chromosome I"/>
</dbReference>
<dbReference type="OrthoDB" id="678908at2"/>
<proteinExistence type="predicted"/>
<keyword evidence="2" id="KW-1185">Reference proteome</keyword>
<dbReference type="EMBL" id="LT629740">
    <property type="protein sequence ID" value="SDS32524.1"/>
    <property type="molecule type" value="Genomic_DNA"/>
</dbReference>
<sequence>MVSAYTTIFAKISGLMILLLVMQSCTGKKIYYKSNCDDGRTFKHISFSQLMDSLAYYDNQYVEVSGKYQQSKGQSALVNDSSFVDHSAAKSLWVEFSPECPLYLSGTHIGFFDYDYNDGKLTPVNNKVIVIRGKINAAFKGHLGAYKGSIEHISYIKL</sequence>
<evidence type="ECO:0000313" key="1">
    <source>
        <dbReference type="EMBL" id="SDS32524.1"/>
    </source>
</evidence>
<reference evidence="1 2" key="1">
    <citation type="submission" date="2016-10" db="EMBL/GenBank/DDBJ databases">
        <authorList>
            <person name="de Groot N.N."/>
        </authorList>
    </citation>
    <scope>NUCLEOTIDE SEQUENCE [LARGE SCALE GENOMIC DNA]</scope>
    <source>
        <strain evidence="1 2">MP1X4</strain>
    </source>
</reference>
<accession>A0A1H1R9Q3</accession>
<name>A0A1H1R9Q3_MUCMA</name>
<gene>
    <name evidence="1" type="ORF">SAMN05216490_0951</name>
</gene>